<keyword evidence="2" id="KW-1185">Reference proteome</keyword>
<sequence length="75" mass="9056">MLHREGISPLNFKYKMVYSKIKKIQYCFQDSQNNKVTTNELETKLREDSERMKKNEKFIMVMNQDVIEGYDTIED</sequence>
<protein>
    <submittedName>
        <fullName evidence="1">Uncharacterized protein</fullName>
    </submittedName>
</protein>
<accession>A0A8S1NK19</accession>
<reference evidence="1" key="1">
    <citation type="submission" date="2021-01" db="EMBL/GenBank/DDBJ databases">
        <authorList>
            <consortium name="Genoscope - CEA"/>
            <person name="William W."/>
        </authorList>
    </citation>
    <scope>NUCLEOTIDE SEQUENCE</scope>
</reference>
<organism evidence="1 2">
    <name type="scientific">Paramecium primaurelia</name>
    <dbReference type="NCBI Taxonomy" id="5886"/>
    <lineage>
        <taxon>Eukaryota</taxon>
        <taxon>Sar</taxon>
        <taxon>Alveolata</taxon>
        <taxon>Ciliophora</taxon>
        <taxon>Intramacronucleata</taxon>
        <taxon>Oligohymenophorea</taxon>
        <taxon>Peniculida</taxon>
        <taxon>Parameciidae</taxon>
        <taxon>Paramecium</taxon>
    </lineage>
</organism>
<comment type="caution">
    <text evidence="1">The sequence shown here is derived from an EMBL/GenBank/DDBJ whole genome shotgun (WGS) entry which is preliminary data.</text>
</comment>
<evidence type="ECO:0000313" key="2">
    <source>
        <dbReference type="Proteomes" id="UP000688137"/>
    </source>
</evidence>
<dbReference type="AlphaFoldDB" id="A0A8S1NK19"/>
<evidence type="ECO:0000313" key="1">
    <source>
        <dbReference type="EMBL" id="CAD8092432.1"/>
    </source>
</evidence>
<gene>
    <name evidence="1" type="ORF">PPRIM_AZ9-3.1.T0900184</name>
</gene>
<name>A0A8S1NK19_PARPR</name>
<proteinExistence type="predicted"/>
<dbReference type="EMBL" id="CAJJDM010000093">
    <property type="protein sequence ID" value="CAD8092432.1"/>
    <property type="molecule type" value="Genomic_DNA"/>
</dbReference>
<dbReference type="Proteomes" id="UP000688137">
    <property type="component" value="Unassembled WGS sequence"/>
</dbReference>